<organism evidence="2 3">
    <name type="scientific">Prevotella pectinovora</name>
    <dbReference type="NCBI Taxonomy" id="1602169"/>
    <lineage>
        <taxon>Bacteria</taxon>
        <taxon>Pseudomonadati</taxon>
        <taxon>Bacteroidota</taxon>
        <taxon>Bacteroidia</taxon>
        <taxon>Bacteroidales</taxon>
        <taxon>Prevotellaceae</taxon>
        <taxon>Prevotella</taxon>
    </lineage>
</organism>
<dbReference type="Proteomes" id="UP000032046">
    <property type="component" value="Unassembled WGS sequence"/>
</dbReference>
<feature type="domain" description="Outer membrane protein beta-barrel" evidence="1">
    <location>
        <begin position="37"/>
        <end position="229"/>
    </location>
</feature>
<dbReference type="EMBL" id="JXQK01000045">
    <property type="protein sequence ID" value="KIP63288.1"/>
    <property type="molecule type" value="Genomic_DNA"/>
</dbReference>
<name>A0A0D0HE29_9BACT</name>
<protein>
    <recommendedName>
        <fullName evidence="1">Outer membrane protein beta-barrel domain-containing protein</fullName>
    </recommendedName>
</protein>
<evidence type="ECO:0000313" key="3">
    <source>
        <dbReference type="Proteomes" id="UP000032046"/>
    </source>
</evidence>
<comment type="caution">
    <text evidence="2">The sequence shown here is derived from an EMBL/GenBank/DDBJ whole genome shotgun (WGS) entry which is preliminary data.</text>
</comment>
<keyword evidence="3" id="KW-1185">Reference proteome</keyword>
<proteinExistence type="predicted"/>
<dbReference type="STRING" id="1602171.ST44_04245"/>
<dbReference type="Pfam" id="PF13568">
    <property type="entry name" value="OMP_b-brl_2"/>
    <property type="match status" value="1"/>
</dbReference>
<dbReference type="AlphaFoldDB" id="A0A0D0HE29"/>
<sequence length="249" mass="27669">MYRGVYIKKVKQKKQVTMRRIFLTAISLVIGVVATMAQPKAGTFSIIPRLGVAIAKVTGDKVYTSLASAYGDATHSNYKPGLMAGVDFEYQFSDMLAASIGAYYSRQGERFDDVKEAHDMSTKQWNEVRDWKQHHDYVNVPLIASAYVADNLALKVGVQVGFNVDGKMEYTEASFVRDQAGVGSTESVKKIKGDVKLKKVDFAIPVGISYEYMNVILDARYNIGLTKVYDNIDGKNSVFTFSAGYRFSL</sequence>
<evidence type="ECO:0000259" key="1">
    <source>
        <dbReference type="Pfam" id="PF13568"/>
    </source>
</evidence>
<gene>
    <name evidence="2" type="ORF">ST44_04245</name>
</gene>
<reference evidence="2 3" key="1">
    <citation type="submission" date="2015-01" db="EMBL/GenBank/DDBJ databases">
        <title>Comparative genomics of non-oral Prevotella species.</title>
        <authorList>
            <person name="Accetto T."/>
            <person name="Nograsek B."/>
            <person name="Avgustin G."/>
        </authorList>
    </citation>
    <scope>NUCLEOTIDE SEQUENCE [LARGE SCALE GENOMIC DNA]</scope>
    <source>
        <strain evidence="2 3">P5-119</strain>
    </source>
</reference>
<evidence type="ECO:0000313" key="2">
    <source>
        <dbReference type="EMBL" id="KIP63288.1"/>
    </source>
</evidence>
<dbReference type="InterPro" id="IPR025665">
    <property type="entry name" value="Beta-barrel_OMP_2"/>
</dbReference>
<accession>A0A0D0HE29</accession>